<keyword evidence="1 4" id="KW-0489">Methyltransferase</keyword>
<gene>
    <name evidence="4" type="ORF">MAGMO_2286</name>
</gene>
<dbReference type="GO" id="GO:0008168">
    <property type="term" value="F:methyltransferase activity"/>
    <property type="evidence" value="ECO:0007669"/>
    <property type="project" value="UniProtKB-KW"/>
</dbReference>
<dbReference type="Pfam" id="PF13649">
    <property type="entry name" value="Methyltransf_25"/>
    <property type="match status" value="1"/>
</dbReference>
<evidence type="ECO:0000256" key="1">
    <source>
        <dbReference type="ARBA" id="ARBA00022603"/>
    </source>
</evidence>
<name>A0A1S7LIL3_MAGMO</name>
<proteinExistence type="predicted"/>
<dbReference type="PANTHER" id="PTHR43861">
    <property type="entry name" value="TRANS-ACONITATE 2-METHYLTRANSFERASE-RELATED"/>
    <property type="match status" value="1"/>
</dbReference>
<dbReference type="InterPro" id="IPR029063">
    <property type="entry name" value="SAM-dependent_MTases_sf"/>
</dbReference>
<dbReference type="GO" id="GO:0032259">
    <property type="term" value="P:methylation"/>
    <property type="evidence" value="ECO:0007669"/>
    <property type="project" value="UniProtKB-KW"/>
</dbReference>
<reference evidence="4" key="1">
    <citation type="submission" date="2015-04" db="EMBL/GenBank/DDBJ databases">
        <authorList>
            <person name="Syromyatnikov M.Y."/>
            <person name="Popov V.N."/>
        </authorList>
    </citation>
    <scope>NUCLEOTIDE SEQUENCE</scope>
    <source>
        <strain evidence="4">MO-1</strain>
    </source>
</reference>
<feature type="domain" description="Methyltransferase" evidence="3">
    <location>
        <begin position="53"/>
        <end position="141"/>
    </location>
</feature>
<dbReference type="InterPro" id="IPR041698">
    <property type="entry name" value="Methyltransf_25"/>
</dbReference>
<sequence length="205" mass="23201">MTQQPPDNSSQRTLAHYELTAESFWQATHDHDVSQNITAFLDALPADSGLQLLDFGCGPGRDLLTFKQAGHLATGLDGCASFCQMARERTGCRVWQQDFLQLELPTEQFHGIYANASLFHVPGKWLPKVLGQLRAALKPKGILFSSNPRGDREEWRGERYGNFMELEPYSKQLQQAGFKLLHHYYRPAGKPREEQPWLAVVSCVK</sequence>
<dbReference type="AlphaFoldDB" id="A0A1S7LIL3"/>
<dbReference type="PANTHER" id="PTHR43861:SF1">
    <property type="entry name" value="TRANS-ACONITATE 2-METHYLTRANSFERASE"/>
    <property type="match status" value="1"/>
</dbReference>
<evidence type="ECO:0000259" key="3">
    <source>
        <dbReference type="Pfam" id="PF13649"/>
    </source>
</evidence>
<dbReference type="Gene3D" id="3.40.50.150">
    <property type="entry name" value="Vaccinia Virus protein VP39"/>
    <property type="match status" value="1"/>
</dbReference>
<protein>
    <submittedName>
        <fullName evidence="4">Putative SAM-dependent methyltransferases</fullName>
    </submittedName>
</protein>
<evidence type="ECO:0000313" key="4">
    <source>
        <dbReference type="EMBL" id="CRH06448.1"/>
    </source>
</evidence>
<organism evidence="4">
    <name type="scientific">Magnetococcus massalia (strain MO-1)</name>
    <dbReference type="NCBI Taxonomy" id="451514"/>
    <lineage>
        <taxon>Bacteria</taxon>
        <taxon>Pseudomonadati</taxon>
        <taxon>Pseudomonadota</taxon>
        <taxon>Magnetococcia</taxon>
        <taxon>Magnetococcales</taxon>
        <taxon>Magnetococcaceae</taxon>
        <taxon>Magnetococcus</taxon>
    </lineage>
</organism>
<dbReference type="CDD" id="cd02440">
    <property type="entry name" value="AdoMet_MTases"/>
    <property type="match status" value="1"/>
</dbReference>
<keyword evidence="2 4" id="KW-0808">Transferase</keyword>
<dbReference type="EMBL" id="LO017727">
    <property type="protein sequence ID" value="CRH06448.1"/>
    <property type="molecule type" value="Genomic_DNA"/>
</dbReference>
<dbReference type="SUPFAM" id="SSF53335">
    <property type="entry name" value="S-adenosyl-L-methionine-dependent methyltransferases"/>
    <property type="match status" value="1"/>
</dbReference>
<evidence type="ECO:0000256" key="2">
    <source>
        <dbReference type="ARBA" id="ARBA00022679"/>
    </source>
</evidence>
<accession>A0A1S7LIL3</accession>